<gene>
    <name evidence="2" type="ORF">NCTC12905_01739</name>
</gene>
<dbReference type="RefSeq" id="WP_126603898.1">
    <property type="nucleotide sequence ID" value="NZ_LR134529.1"/>
</dbReference>
<dbReference type="AlphaFoldDB" id="A0A448V8N2"/>
<dbReference type="OrthoDB" id="7921488at2"/>
<dbReference type="Pfam" id="PF07484">
    <property type="entry name" value="Collar"/>
    <property type="match status" value="1"/>
</dbReference>
<dbReference type="Proteomes" id="UP000274201">
    <property type="component" value="Chromosome"/>
</dbReference>
<organism evidence="2 3">
    <name type="scientific">Bartonella vinsonii</name>
    <name type="common">Rochalimaea vinsonii</name>
    <dbReference type="NCBI Taxonomy" id="33047"/>
    <lineage>
        <taxon>Bacteria</taxon>
        <taxon>Pseudomonadati</taxon>
        <taxon>Pseudomonadota</taxon>
        <taxon>Alphaproteobacteria</taxon>
        <taxon>Hyphomicrobiales</taxon>
        <taxon>Bartonellaceae</taxon>
        <taxon>Bartonella</taxon>
    </lineage>
</organism>
<accession>A0A448V8N2</accession>
<protein>
    <submittedName>
        <fullName evidence="2">Phage Tail Collar Domain</fullName>
    </submittedName>
</protein>
<evidence type="ECO:0000313" key="2">
    <source>
        <dbReference type="EMBL" id="VEJ46049.1"/>
    </source>
</evidence>
<feature type="domain" description="Phage tail collar" evidence="1">
    <location>
        <begin position="166"/>
        <end position="222"/>
    </location>
</feature>
<evidence type="ECO:0000313" key="3">
    <source>
        <dbReference type="Proteomes" id="UP000274201"/>
    </source>
</evidence>
<proteinExistence type="predicted"/>
<reference evidence="2 3" key="1">
    <citation type="submission" date="2018-12" db="EMBL/GenBank/DDBJ databases">
        <authorList>
            <consortium name="Pathogen Informatics"/>
        </authorList>
    </citation>
    <scope>NUCLEOTIDE SEQUENCE [LARGE SCALE GENOMIC DNA]</scope>
    <source>
        <strain evidence="2 3">NCTC12905</strain>
    </source>
</reference>
<dbReference type="InterPro" id="IPR037053">
    <property type="entry name" value="Phage_tail_collar_dom_sf"/>
</dbReference>
<dbReference type="Gene3D" id="3.90.1340.10">
    <property type="entry name" value="Phage tail collar domain"/>
    <property type="match status" value="1"/>
</dbReference>
<name>A0A448V8N2_BARVI</name>
<evidence type="ECO:0000259" key="1">
    <source>
        <dbReference type="Pfam" id="PF07484"/>
    </source>
</evidence>
<dbReference type="InterPro" id="IPR011083">
    <property type="entry name" value="Phage_tail_collar_dom"/>
</dbReference>
<dbReference type="EMBL" id="LR134529">
    <property type="protein sequence ID" value="VEJ46049.1"/>
    <property type="molecule type" value="Genomic_DNA"/>
</dbReference>
<sequence>MSTIYDWSLRASENTHADNLVNWSEGQLPSTINNSARGMMQRIRECLSDRGGSIESTFHIDHNQQTTVITLQTKSQFTEYKNDIVVRFKAKGKNVGATTVAFNSLPQKQVYKAKDGGGAVLLEGGEIQNGCIYTLAYDEVLSGWQLLNPTPTQSQLGLANNPYPSGFIGTFAMQALPYGWLVCDGSAYSRSLYSDLFAAIGTVWGSGDGYRTFNVPDLRGMFLRGLDDGRNIDTGRHFASVQEDFIQSHKHGGHMISVSHMDETQENFWHGNATILWGHSLNDAQKTNVSGSSGIREEDIRSYDILALPSEQSQGHRLTELRDGENETRPINVSVVFAIKT</sequence>
<dbReference type="SUPFAM" id="SSF88874">
    <property type="entry name" value="Receptor-binding domain of short tail fibre protein gp12"/>
    <property type="match status" value="1"/>
</dbReference>